<organism evidence="4">
    <name type="scientific">Caenorhabditis brenneri</name>
    <name type="common">Nematode worm</name>
    <dbReference type="NCBI Taxonomy" id="135651"/>
    <lineage>
        <taxon>Eukaryota</taxon>
        <taxon>Metazoa</taxon>
        <taxon>Ecdysozoa</taxon>
        <taxon>Nematoda</taxon>
        <taxon>Chromadorea</taxon>
        <taxon>Rhabditida</taxon>
        <taxon>Rhabditina</taxon>
        <taxon>Rhabditomorpha</taxon>
        <taxon>Rhabditoidea</taxon>
        <taxon>Rhabditidae</taxon>
        <taxon>Peloderinae</taxon>
        <taxon>Caenorhabditis</taxon>
    </lineage>
</organism>
<dbReference type="PROSITE" id="PS50209">
    <property type="entry name" value="CARD"/>
    <property type="match status" value="1"/>
</dbReference>
<dbReference type="STRING" id="135651.G0MEI2"/>
<dbReference type="SUPFAM" id="SSF52540">
    <property type="entry name" value="P-loop containing nucleoside triphosphate hydrolases"/>
    <property type="match status" value="1"/>
</dbReference>
<protein>
    <recommendedName>
        <fullName evidence="2">CARD domain-containing protein</fullName>
    </recommendedName>
</protein>
<dbReference type="EMBL" id="GL379791">
    <property type="protein sequence ID" value="EGT52080.1"/>
    <property type="molecule type" value="Genomic_DNA"/>
</dbReference>
<dbReference type="SUPFAM" id="SSF46785">
    <property type="entry name" value="Winged helix' DNA-binding domain"/>
    <property type="match status" value="1"/>
</dbReference>
<dbReference type="Gene3D" id="3.40.50.300">
    <property type="entry name" value="P-loop containing nucleotide triphosphate hydrolases"/>
    <property type="match status" value="1"/>
</dbReference>
<dbReference type="Proteomes" id="UP000008068">
    <property type="component" value="Unassembled WGS sequence"/>
</dbReference>
<proteinExistence type="predicted"/>
<evidence type="ECO:0000313" key="4">
    <source>
        <dbReference type="Proteomes" id="UP000008068"/>
    </source>
</evidence>
<dbReference type="InterPro" id="IPR027417">
    <property type="entry name" value="P-loop_NTPase"/>
</dbReference>
<dbReference type="InterPro" id="IPR001315">
    <property type="entry name" value="CARD"/>
</dbReference>
<dbReference type="Pfam" id="PF22094">
    <property type="entry name" value="WHD_CED4"/>
    <property type="match status" value="1"/>
</dbReference>
<sequence>MLHDIERRALEAAHPMLIEDFEPRDALTYLKDQNIFTEDHLDLISSMPTRPERIAQFLRAYRKQASALAPLIDFFVYNSQFHLSDFFEERLSIAIENPELLRSVLISPIFGKQMLERKLLLGNVPKQMDCYCRAYNVEGVIEKLSDMCNLGSFFLFLHGRAGSGKSVIASQALSISDQLIGICYDSVVWLKDSGTTSKSTFDLFTDLLLMLKSEEDLLKFPSVEHLTSVVLKRMLASALIERPNTLFVFDDVVQEETIRWAQELRLRCLVTTRDVEISNVASSTCDFVEVTSLEDDECYDMLEAYGMPMPIDQREEDILSKTLKLTSGNPAALMMVFKSCEPKTFDKMAQLNNKLETRGLLGIECVTPYCYTSISKALQRCVEVLSDEDRNALALAVIMPPEVDIPLKIWSLIIPVNICSNEEELLDNEVADRLKRLTKRGALLSGKRAPVLTFKIDHIIHIFLKHVVDTQTIACGIAMLEQNLREINNNVASPERNLPPHHQKFRRISASELYPISDEQVIRPEDYHKFMIIHSQFYESLKKFVSS</sequence>
<dbReference type="GO" id="GO:0006915">
    <property type="term" value="P:apoptotic process"/>
    <property type="evidence" value="ECO:0007669"/>
    <property type="project" value="UniProtKB-KW"/>
</dbReference>
<name>G0MEI2_CAEBE</name>
<dbReference type="InterPro" id="IPR002182">
    <property type="entry name" value="NB-ARC"/>
</dbReference>
<gene>
    <name evidence="3" type="ORF">CAEBREN_29155</name>
</gene>
<dbReference type="SUPFAM" id="SSF47986">
    <property type="entry name" value="DEATH domain"/>
    <property type="match status" value="1"/>
</dbReference>
<dbReference type="OrthoDB" id="1357022at2759"/>
<dbReference type="eggNOG" id="KOG4658">
    <property type="taxonomic scope" value="Eukaryota"/>
</dbReference>
<evidence type="ECO:0000259" key="2">
    <source>
        <dbReference type="PROSITE" id="PS50209"/>
    </source>
</evidence>
<dbReference type="HOGENOM" id="CLU_496380_0_0_1"/>
<keyword evidence="1" id="KW-0053">Apoptosis</keyword>
<evidence type="ECO:0000256" key="1">
    <source>
        <dbReference type="ARBA" id="ARBA00022703"/>
    </source>
</evidence>
<reference evidence="4" key="1">
    <citation type="submission" date="2011-07" db="EMBL/GenBank/DDBJ databases">
        <authorList>
            <consortium name="Caenorhabditis brenneri Sequencing and Analysis Consortium"/>
            <person name="Wilson R.K."/>
        </authorList>
    </citation>
    <scope>NUCLEOTIDE SEQUENCE [LARGE SCALE GENOMIC DNA]</scope>
    <source>
        <strain evidence="4">PB2801</strain>
    </source>
</reference>
<dbReference type="AlphaFoldDB" id="G0MEI2"/>
<dbReference type="GO" id="GO:0042981">
    <property type="term" value="P:regulation of apoptotic process"/>
    <property type="evidence" value="ECO:0007669"/>
    <property type="project" value="InterPro"/>
</dbReference>
<dbReference type="Gene3D" id="1.10.8.490">
    <property type="entry name" value="Ced-4 linker helical domain-like"/>
    <property type="match status" value="1"/>
</dbReference>
<accession>G0MEI2</accession>
<evidence type="ECO:0000313" key="3">
    <source>
        <dbReference type="EMBL" id="EGT52080.1"/>
    </source>
</evidence>
<dbReference type="Pfam" id="PF00931">
    <property type="entry name" value="NB-ARC"/>
    <property type="match status" value="1"/>
</dbReference>
<dbReference type="Gene3D" id="1.10.10.10">
    <property type="entry name" value="Winged helix-like DNA-binding domain superfamily/Winged helix DNA-binding domain"/>
    <property type="match status" value="1"/>
</dbReference>
<feature type="domain" description="CARD" evidence="2">
    <location>
        <begin position="2"/>
        <end position="66"/>
    </location>
</feature>
<dbReference type="CDD" id="cd01671">
    <property type="entry name" value="CARD"/>
    <property type="match status" value="1"/>
</dbReference>
<dbReference type="SMART" id="SM00114">
    <property type="entry name" value="CARD"/>
    <property type="match status" value="1"/>
</dbReference>
<dbReference type="InterPro" id="IPR011029">
    <property type="entry name" value="DEATH-like_dom_sf"/>
</dbReference>
<dbReference type="InterPro" id="IPR054317">
    <property type="entry name" value="WHD_CED4"/>
</dbReference>
<dbReference type="Gene3D" id="1.10.533.10">
    <property type="entry name" value="Death Domain, Fas"/>
    <property type="match status" value="1"/>
</dbReference>
<dbReference type="PANTHER" id="PTHR22845:SF5">
    <property type="entry name" value="APOPTOTIC PROTEASE-ACTIVATING FACTOR 1"/>
    <property type="match status" value="1"/>
</dbReference>
<dbReference type="PANTHER" id="PTHR22845">
    <property type="entry name" value="APOPTOTIC PROTEASE-ACTIVATING FACTOR 1"/>
    <property type="match status" value="1"/>
</dbReference>
<dbReference type="InterPro" id="IPR036388">
    <property type="entry name" value="WH-like_DNA-bd_sf"/>
</dbReference>
<dbReference type="GO" id="GO:0005829">
    <property type="term" value="C:cytosol"/>
    <property type="evidence" value="ECO:0007669"/>
    <property type="project" value="UniProtKB-ARBA"/>
</dbReference>
<dbReference type="InterPro" id="IPR036390">
    <property type="entry name" value="WH_DNA-bd_sf"/>
</dbReference>
<dbReference type="GO" id="GO:0043531">
    <property type="term" value="F:ADP binding"/>
    <property type="evidence" value="ECO:0007669"/>
    <property type="project" value="InterPro"/>
</dbReference>
<dbReference type="InParanoid" id="G0MEI2"/>
<dbReference type="Pfam" id="PF00619">
    <property type="entry name" value="CARD"/>
    <property type="match status" value="1"/>
</dbReference>
<keyword evidence="4" id="KW-1185">Reference proteome</keyword>